<sequence length="154" mass="17963">MYWPKRYHTGLTAKQNKQRQSTARKRRSMSWKNPKAYKPFLTDKGAKTRRSKYVLEWKKKFPKAHSLEAYSKSTGVPLPLIKQSYNRGMAAWRTGHRPGASQQQWGYARAASFLTCGKTHYTADADLARKAKQTLKGKRWFNKTCKTSRVKYNK</sequence>
<feature type="region of interest" description="Disordered" evidence="1">
    <location>
        <begin position="1"/>
        <end position="32"/>
    </location>
</feature>
<reference evidence="3" key="1">
    <citation type="journal article" date="2020" name="Nature">
        <title>Giant virus diversity and host interactions through global metagenomics.</title>
        <authorList>
            <person name="Schulz F."/>
            <person name="Roux S."/>
            <person name="Paez-Espino D."/>
            <person name="Jungbluth S."/>
            <person name="Walsh D.A."/>
            <person name="Denef V.J."/>
            <person name="McMahon K.D."/>
            <person name="Konstantinidis K.T."/>
            <person name="Eloe-Fadrosh E.A."/>
            <person name="Kyrpides N.C."/>
            <person name="Woyke T."/>
        </authorList>
    </citation>
    <scope>NUCLEOTIDE SEQUENCE</scope>
    <source>
        <strain evidence="3">GVMAG-S-1035237-23</strain>
    </source>
</reference>
<proteinExistence type="predicted"/>
<protein>
    <recommendedName>
        <fullName evidence="2">DUF5824 domain-containing protein</fullName>
    </recommendedName>
</protein>
<dbReference type="InterPro" id="IPR043862">
    <property type="entry name" value="DUF5824"/>
</dbReference>
<feature type="compositionally biased region" description="Polar residues" evidence="1">
    <location>
        <begin position="12"/>
        <end position="21"/>
    </location>
</feature>
<organism evidence="3">
    <name type="scientific">viral metagenome</name>
    <dbReference type="NCBI Taxonomy" id="1070528"/>
    <lineage>
        <taxon>unclassified sequences</taxon>
        <taxon>metagenomes</taxon>
        <taxon>organismal metagenomes</taxon>
    </lineage>
</organism>
<evidence type="ECO:0000259" key="2">
    <source>
        <dbReference type="Pfam" id="PF19141"/>
    </source>
</evidence>
<accession>A0A6C0AIQ4</accession>
<name>A0A6C0AIQ4_9ZZZZ</name>
<dbReference type="EMBL" id="MN740646">
    <property type="protein sequence ID" value="QHS79536.1"/>
    <property type="molecule type" value="Genomic_DNA"/>
</dbReference>
<dbReference type="AlphaFoldDB" id="A0A6C0AIQ4"/>
<feature type="domain" description="DUF5824" evidence="2">
    <location>
        <begin position="4"/>
        <end position="126"/>
    </location>
</feature>
<evidence type="ECO:0000256" key="1">
    <source>
        <dbReference type="SAM" id="MobiDB-lite"/>
    </source>
</evidence>
<evidence type="ECO:0000313" key="3">
    <source>
        <dbReference type="EMBL" id="QHS79536.1"/>
    </source>
</evidence>
<dbReference type="Pfam" id="PF19141">
    <property type="entry name" value="DUF5824"/>
    <property type="match status" value="1"/>
</dbReference>